<organism evidence="1 2">
    <name type="scientific">Pseudomonas chlororaphis</name>
    <dbReference type="NCBI Taxonomy" id="587753"/>
    <lineage>
        <taxon>Bacteria</taxon>
        <taxon>Pseudomonadati</taxon>
        <taxon>Pseudomonadota</taxon>
        <taxon>Gammaproteobacteria</taxon>
        <taxon>Pseudomonadales</taxon>
        <taxon>Pseudomonadaceae</taxon>
        <taxon>Pseudomonas</taxon>
    </lineage>
</organism>
<reference evidence="1 2" key="1">
    <citation type="submission" date="2020-09" db="EMBL/GenBank/DDBJ databases">
        <title>The Genome Sequence of Pseudomonas chlororaphis strain Qlu-1 - A phenazine-derivative-producing strain.</title>
        <authorList>
            <person name="Li L."/>
            <person name="Liu K."/>
        </authorList>
    </citation>
    <scope>NUCLEOTIDE SEQUENCE [LARGE SCALE GENOMIC DNA]</scope>
    <source>
        <strain evidence="2">qlu-1</strain>
    </source>
</reference>
<protein>
    <submittedName>
        <fullName evidence="1">Uncharacterized protein</fullName>
    </submittedName>
</protein>
<sequence length="128" mass="15393">MLELSAEQLSQLDDIRQNEVFERLLLEVQQENPEWLSRKGLMPALQMLKDLRERAWGFGIREPESVEHFLRHGLTFTDFDKQPAFIEFMNRPVADSPERRFEDYEDIVVFRMNMQHWRDMQAVGEIRP</sequence>
<dbReference type="AlphaFoldDB" id="A0AAP9VWT1"/>
<evidence type="ECO:0000313" key="2">
    <source>
        <dbReference type="Proteomes" id="UP000516316"/>
    </source>
</evidence>
<evidence type="ECO:0000313" key="1">
    <source>
        <dbReference type="EMBL" id="QNR48856.1"/>
    </source>
</evidence>
<accession>A0AAP9VWT1</accession>
<dbReference type="RefSeq" id="WP_016703280.1">
    <property type="nucleotide sequence ID" value="NZ_CATKQY010000033.1"/>
</dbReference>
<gene>
    <name evidence="1" type="ORF">HLB40_04955</name>
</gene>
<dbReference type="Proteomes" id="UP000516316">
    <property type="component" value="Chromosome"/>
</dbReference>
<name>A0AAP9VWT1_9PSED</name>
<proteinExistence type="predicted"/>
<dbReference type="EMBL" id="CP061079">
    <property type="protein sequence ID" value="QNR48856.1"/>
    <property type="molecule type" value="Genomic_DNA"/>
</dbReference>